<feature type="compositionally biased region" description="Polar residues" evidence="1">
    <location>
        <begin position="49"/>
        <end position="60"/>
    </location>
</feature>
<sequence>MEVEHPPFLSQAKRFAPIKNAVPPPGTYNDPRTALETVKRISGLKRSPFGQTSVRFQPTHHNVKDTPGPGTYNSSGIGAESMKKAYLESTRKGVFGTTAPRYTGMLMNSVEQPGPAHYQVKEKPFQARYTQPTANFASVTSRLP</sequence>
<accession>A0A2T7PZE6</accession>
<protein>
    <submittedName>
        <fullName evidence="2">Uncharacterized protein</fullName>
    </submittedName>
</protein>
<feature type="region of interest" description="Disordered" evidence="1">
    <location>
        <begin position="44"/>
        <end position="77"/>
    </location>
</feature>
<name>A0A2T7PZE6_POMCA</name>
<gene>
    <name evidence="2" type="ORF">C0Q70_01417</name>
</gene>
<evidence type="ECO:0000256" key="1">
    <source>
        <dbReference type="SAM" id="MobiDB-lite"/>
    </source>
</evidence>
<evidence type="ECO:0000313" key="3">
    <source>
        <dbReference type="Proteomes" id="UP000245119"/>
    </source>
</evidence>
<dbReference type="Proteomes" id="UP000245119">
    <property type="component" value="Linkage Group LG1"/>
</dbReference>
<dbReference type="EMBL" id="PZQS01000001">
    <property type="protein sequence ID" value="PVD38794.1"/>
    <property type="molecule type" value="Genomic_DNA"/>
</dbReference>
<feature type="region of interest" description="Disordered" evidence="1">
    <location>
        <begin position="1"/>
        <end position="32"/>
    </location>
</feature>
<organism evidence="2 3">
    <name type="scientific">Pomacea canaliculata</name>
    <name type="common">Golden apple snail</name>
    <dbReference type="NCBI Taxonomy" id="400727"/>
    <lineage>
        <taxon>Eukaryota</taxon>
        <taxon>Metazoa</taxon>
        <taxon>Spiralia</taxon>
        <taxon>Lophotrochozoa</taxon>
        <taxon>Mollusca</taxon>
        <taxon>Gastropoda</taxon>
        <taxon>Caenogastropoda</taxon>
        <taxon>Architaenioglossa</taxon>
        <taxon>Ampullarioidea</taxon>
        <taxon>Ampullariidae</taxon>
        <taxon>Pomacea</taxon>
    </lineage>
</organism>
<dbReference type="InterPro" id="IPR010736">
    <property type="entry name" value="SHIPPO-rpt"/>
</dbReference>
<dbReference type="Pfam" id="PF07004">
    <property type="entry name" value="SHIPPO-rpt"/>
    <property type="match status" value="3"/>
</dbReference>
<dbReference type="AlphaFoldDB" id="A0A2T7PZE6"/>
<keyword evidence="3" id="KW-1185">Reference proteome</keyword>
<evidence type="ECO:0000313" key="2">
    <source>
        <dbReference type="EMBL" id="PVD38794.1"/>
    </source>
</evidence>
<proteinExistence type="predicted"/>
<reference evidence="2 3" key="1">
    <citation type="submission" date="2018-04" db="EMBL/GenBank/DDBJ databases">
        <title>The genome of golden apple snail Pomacea canaliculata provides insight into stress tolerance and invasive adaptation.</title>
        <authorList>
            <person name="Liu C."/>
            <person name="Liu B."/>
            <person name="Ren Y."/>
            <person name="Zhang Y."/>
            <person name="Wang H."/>
            <person name="Li S."/>
            <person name="Jiang F."/>
            <person name="Yin L."/>
            <person name="Zhang G."/>
            <person name="Qian W."/>
            <person name="Fan W."/>
        </authorList>
    </citation>
    <scope>NUCLEOTIDE SEQUENCE [LARGE SCALE GENOMIC DNA]</scope>
    <source>
        <strain evidence="2">SZHN2017</strain>
        <tissue evidence="2">Muscle</tissue>
    </source>
</reference>
<dbReference type="STRING" id="400727.A0A2T7PZE6"/>
<comment type="caution">
    <text evidence="2">The sequence shown here is derived from an EMBL/GenBank/DDBJ whole genome shotgun (WGS) entry which is preliminary data.</text>
</comment>